<accession>A0AAY5KZC0</accession>
<proteinExistence type="predicted"/>
<dbReference type="GeneTree" id="ENSGT01120000277632"/>
<dbReference type="Proteomes" id="UP000265140">
    <property type="component" value="Chromosome 9"/>
</dbReference>
<sequence length="97" mass="10403">MPGSPASLLLPRFSPPASHLGSDLCGLQRYQGGGQPNPRARCPASPTSPPMSLRTFSTQEDRSLMEEGASLESDYRTSVTLLEINALKTTNKTAIKN</sequence>
<reference evidence="2 3" key="1">
    <citation type="submission" date="2020-02" db="EMBL/GenBank/DDBJ databases">
        <title>Esox lucius (northern pike) genome, fEsoLuc1, primary haplotype.</title>
        <authorList>
            <person name="Myers G."/>
            <person name="Karagic N."/>
            <person name="Meyer A."/>
            <person name="Pippel M."/>
            <person name="Reichard M."/>
            <person name="Winkler S."/>
            <person name="Tracey A."/>
            <person name="Sims Y."/>
            <person name="Howe K."/>
            <person name="Rhie A."/>
            <person name="Formenti G."/>
            <person name="Durbin R."/>
            <person name="Fedrigo O."/>
            <person name="Jarvis E.D."/>
        </authorList>
    </citation>
    <scope>NUCLEOTIDE SEQUENCE [LARGE SCALE GENOMIC DNA]</scope>
</reference>
<name>A0AAY5KZC0_ESOLU</name>
<feature type="region of interest" description="Disordered" evidence="1">
    <location>
        <begin position="30"/>
        <end position="52"/>
    </location>
</feature>
<keyword evidence="3" id="KW-1185">Reference proteome</keyword>
<dbReference type="Ensembl" id="ENSELUT00000088319.1">
    <property type="protein sequence ID" value="ENSELUP00000094096.1"/>
    <property type="gene ID" value="ENSELUG00000038733.1"/>
</dbReference>
<reference evidence="2" key="3">
    <citation type="submission" date="2025-09" db="UniProtKB">
        <authorList>
            <consortium name="Ensembl"/>
        </authorList>
    </citation>
    <scope>IDENTIFICATION</scope>
</reference>
<evidence type="ECO:0000256" key="1">
    <source>
        <dbReference type="SAM" id="MobiDB-lite"/>
    </source>
</evidence>
<evidence type="ECO:0000313" key="3">
    <source>
        <dbReference type="Proteomes" id="UP000265140"/>
    </source>
</evidence>
<protein>
    <submittedName>
        <fullName evidence="2">Uncharacterized protein</fullName>
    </submittedName>
</protein>
<organism evidence="2 3">
    <name type="scientific">Esox lucius</name>
    <name type="common">Northern pike</name>
    <dbReference type="NCBI Taxonomy" id="8010"/>
    <lineage>
        <taxon>Eukaryota</taxon>
        <taxon>Metazoa</taxon>
        <taxon>Chordata</taxon>
        <taxon>Craniata</taxon>
        <taxon>Vertebrata</taxon>
        <taxon>Euteleostomi</taxon>
        <taxon>Actinopterygii</taxon>
        <taxon>Neopterygii</taxon>
        <taxon>Teleostei</taxon>
        <taxon>Protacanthopterygii</taxon>
        <taxon>Esociformes</taxon>
        <taxon>Esocidae</taxon>
        <taxon>Esox</taxon>
    </lineage>
</organism>
<evidence type="ECO:0000313" key="2">
    <source>
        <dbReference type="Ensembl" id="ENSELUP00000094096.1"/>
    </source>
</evidence>
<reference evidence="2" key="2">
    <citation type="submission" date="2025-08" db="UniProtKB">
        <authorList>
            <consortium name="Ensembl"/>
        </authorList>
    </citation>
    <scope>IDENTIFICATION</scope>
</reference>
<dbReference type="AlphaFoldDB" id="A0AAY5KZC0"/>